<name>A0A0P4W749_SCYOL</name>
<organism evidence="13">
    <name type="scientific">Scylla olivacea</name>
    <name type="common">Orange mud crab</name>
    <name type="synonym">Cancer olivacea</name>
    <dbReference type="NCBI Taxonomy" id="85551"/>
    <lineage>
        <taxon>Eukaryota</taxon>
        <taxon>Metazoa</taxon>
        <taxon>Ecdysozoa</taxon>
        <taxon>Arthropoda</taxon>
        <taxon>Crustacea</taxon>
        <taxon>Multicrustacea</taxon>
        <taxon>Malacostraca</taxon>
        <taxon>Eumalacostraca</taxon>
        <taxon>Eucarida</taxon>
        <taxon>Decapoda</taxon>
        <taxon>Pleocyemata</taxon>
        <taxon>Brachyura</taxon>
        <taxon>Eubrachyura</taxon>
        <taxon>Portunoidea</taxon>
        <taxon>Portunidae</taxon>
        <taxon>Portuninae</taxon>
        <taxon>Scylla</taxon>
    </lineage>
</organism>
<feature type="chain" id="PRO_5006070297" description="Thyroglobulin type-1 domain-containing protein" evidence="9">
    <location>
        <begin position="23"/>
        <end position="550"/>
    </location>
</feature>
<evidence type="ECO:0000313" key="13">
    <source>
        <dbReference type="EMBL" id="JAI59470.1"/>
    </source>
</evidence>
<evidence type="ECO:0000256" key="4">
    <source>
        <dbReference type="ARBA" id="ARBA00022737"/>
    </source>
</evidence>
<evidence type="ECO:0008006" key="14">
    <source>
        <dbReference type="Google" id="ProtNLM"/>
    </source>
</evidence>
<dbReference type="InterPro" id="IPR051950">
    <property type="entry name" value="Dev_reg/Prot_inhib"/>
</dbReference>
<accession>A0A0P4W749</accession>
<evidence type="ECO:0000256" key="3">
    <source>
        <dbReference type="ARBA" id="ARBA00022729"/>
    </source>
</evidence>
<dbReference type="Gene3D" id="4.10.800.10">
    <property type="entry name" value="Thyroglobulin type-1"/>
    <property type="match status" value="2"/>
</dbReference>
<dbReference type="InterPro" id="IPR018247">
    <property type="entry name" value="EF_Hand_1_Ca_BS"/>
</dbReference>
<comment type="caution">
    <text evidence="8">Lacks conserved residue(s) required for the propagation of feature annotation.</text>
</comment>
<dbReference type="InterPro" id="IPR002048">
    <property type="entry name" value="EF_hand_dom"/>
</dbReference>
<evidence type="ECO:0000256" key="6">
    <source>
        <dbReference type="ARBA" id="ARBA00023157"/>
    </source>
</evidence>
<dbReference type="InterPro" id="IPR000716">
    <property type="entry name" value="Thyroglobulin_1"/>
</dbReference>
<keyword evidence="6 8" id="KW-1015">Disulfide bond</keyword>
<keyword evidence="2" id="KW-0964">Secreted</keyword>
<proteinExistence type="predicted"/>
<comment type="subcellular location">
    <subcellularLocation>
        <location evidence="1">Secreted</location>
    </subcellularLocation>
</comment>
<dbReference type="CDD" id="cd00104">
    <property type="entry name" value="KAZAL_FS"/>
    <property type="match status" value="1"/>
</dbReference>
<dbReference type="Gene3D" id="1.10.238.10">
    <property type="entry name" value="EF-hand"/>
    <property type="match status" value="2"/>
</dbReference>
<keyword evidence="4" id="KW-0677">Repeat</keyword>
<feature type="domain" description="Thyroglobulin type-1" evidence="11">
    <location>
        <begin position="321"/>
        <end position="393"/>
    </location>
</feature>
<dbReference type="PROSITE" id="PS00018">
    <property type="entry name" value="EF_HAND_1"/>
    <property type="match status" value="1"/>
</dbReference>
<dbReference type="PROSITE" id="PS51162">
    <property type="entry name" value="THYROGLOBULIN_1_2"/>
    <property type="match status" value="2"/>
</dbReference>
<dbReference type="PANTHER" id="PTHR12352">
    <property type="entry name" value="SECRETED MODULAR CALCIUM-BINDING PROTEIN"/>
    <property type="match status" value="1"/>
</dbReference>
<dbReference type="Gene3D" id="3.30.60.30">
    <property type="match status" value="1"/>
</dbReference>
<feature type="domain" description="EF-hand" evidence="10">
    <location>
        <begin position="261"/>
        <end position="297"/>
    </location>
</feature>
<feature type="signal peptide" evidence="9">
    <location>
        <begin position="1"/>
        <end position="22"/>
    </location>
</feature>
<dbReference type="InterPro" id="IPR036058">
    <property type="entry name" value="Kazal_dom_sf"/>
</dbReference>
<dbReference type="Pfam" id="PF00086">
    <property type="entry name" value="Thyroglobulin_1"/>
    <property type="match status" value="2"/>
</dbReference>
<keyword evidence="7" id="KW-0325">Glycoprotein</keyword>
<evidence type="ECO:0000256" key="7">
    <source>
        <dbReference type="ARBA" id="ARBA00023180"/>
    </source>
</evidence>
<keyword evidence="5" id="KW-0106">Calcium</keyword>
<dbReference type="InterPro" id="IPR036857">
    <property type="entry name" value="Thyroglobulin_1_sf"/>
</dbReference>
<dbReference type="SUPFAM" id="SSF47473">
    <property type="entry name" value="EF-hand"/>
    <property type="match status" value="2"/>
</dbReference>
<dbReference type="SMART" id="SM00211">
    <property type="entry name" value="TY"/>
    <property type="match status" value="2"/>
</dbReference>
<evidence type="ECO:0000259" key="11">
    <source>
        <dbReference type="PROSITE" id="PS51162"/>
    </source>
</evidence>
<dbReference type="PANTHER" id="PTHR12352:SF3">
    <property type="entry name" value="NIDOGEN-2"/>
    <property type="match status" value="1"/>
</dbReference>
<keyword evidence="3 9" id="KW-0732">Signal</keyword>
<dbReference type="SMART" id="SM00280">
    <property type="entry name" value="KAZAL"/>
    <property type="match status" value="1"/>
</dbReference>
<dbReference type="GO" id="GO:0005509">
    <property type="term" value="F:calcium ion binding"/>
    <property type="evidence" value="ECO:0007669"/>
    <property type="project" value="InterPro"/>
</dbReference>
<reference evidence="13" key="1">
    <citation type="submission" date="2015-09" db="EMBL/GenBank/DDBJ databases">
        <title>Scylla olivacea transcriptome.</title>
        <authorList>
            <person name="Ikhwanuddin M."/>
        </authorList>
    </citation>
    <scope>NUCLEOTIDE SEQUENCE</scope>
</reference>
<dbReference type="Pfam" id="PF10591">
    <property type="entry name" value="SPARC_Ca_bdg"/>
    <property type="match status" value="2"/>
</dbReference>
<protein>
    <recommendedName>
        <fullName evidence="14">Thyroglobulin type-1 domain-containing protein</fullName>
    </recommendedName>
</protein>
<evidence type="ECO:0000259" key="12">
    <source>
        <dbReference type="PROSITE" id="PS51465"/>
    </source>
</evidence>
<dbReference type="AlphaFoldDB" id="A0A0P4W749"/>
<dbReference type="Pfam" id="PF07648">
    <property type="entry name" value="Kazal_2"/>
    <property type="match status" value="1"/>
</dbReference>
<dbReference type="InterPro" id="IPR002350">
    <property type="entry name" value="Kazal_dom"/>
</dbReference>
<dbReference type="SUPFAM" id="SSF57610">
    <property type="entry name" value="Thyroglobulin type-1 domain"/>
    <property type="match status" value="2"/>
</dbReference>
<evidence type="ECO:0000256" key="1">
    <source>
        <dbReference type="ARBA" id="ARBA00004613"/>
    </source>
</evidence>
<feature type="disulfide bond" evidence="8">
    <location>
        <begin position="151"/>
        <end position="171"/>
    </location>
</feature>
<feature type="disulfide bond" evidence="8">
    <location>
        <begin position="142"/>
        <end position="149"/>
    </location>
</feature>
<sequence>MPHRGGQGALLALLLLLPAAAAQLGLNEEDDQRLLGRSRAFLDQKFQRARAERERWVDCSVTCPHRSREPVCGTNGRTYSSLCDLDLAICRKVKVSLKHEGECTLEEKCNDEKRARQEQIAKGENVYVPNCLEDGSYAPLQCHNFTHYCWCSSLDGIPISDTVKFGTLPKCLDRIREAPRTATPSAGEERCTGRARRTFISRLTNNLVKEYQRVKNTKKLSEKKLYRRVLKWKFSELNVNNDGKLQRREYRRLRKTVRKFIKPKKCAKMFPRMCDTNGDRSLTEREWVTCFSRQGDKGVKTDDRCRVPPCNTRPTTPKPSAPSCERERSRHGLMEGDHANNMSIPVYKCQPNGRYEPMQCFKADNTDVICICVDEWTGNSLDGTGVRNGTPDCSRPMPHARLWPGCTGEVKAKFMQDLKKFLFSKVEGGDRNPGADSSTQSVEEFAARYHFGSLDTNNSSFLEGREKKMVKRHFKSNPKLKRCGRKMTIYCDVNYDKRVSLEEWVACVTVQQNDTGNSAGGVSVRTIDENPLHKYLVPEDGKVYRKSRNH</sequence>
<dbReference type="EMBL" id="GDRN01095683">
    <property type="protein sequence ID" value="JAI59470.1"/>
    <property type="molecule type" value="Transcribed_RNA"/>
</dbReference>
<feature type="domain" description="Thyroglobulin type-1" evidence="11">
    <location>
        <begin position="106"/>
        <end position="171"/>
    </location>
</feature>
<evidence type="ECO:0000259" key="10">
    <source>
        <dbReference type="PROSITE" id="PS50222"/>
    </source>
</evidence>
<feature type="domain" description="Kazal-like" evidence="12">
    <location>
        <begin position="53"/>
        <end position="105"/>
    </location>
</feature>
<evidence type="ECO:0000256" key="9">
    <source>
        <dbReference type="SAM" id="SignalP"/>
    </source>
</evidence>
<dbReference type="PROSITE" id="PS51465">
    <property type="entry name" value="KAZAL_2"/>
    <property type="match status" value="1"/>
</dbReference>
<evidence type="ECO:0000256" key="5">
    <source>
        <dbReference type="ARBA" id="ARBA00022837"/>
    </source>
</evidence>
<dbReference type="GO" id="GO:0005615">
    <property type="term" value="C:extracellular space"/>
    <property type="evidence" value="ECO:0007669"/>
    <property type="project" value="TreeGrafter"/>
</dbReference>
<dbReference type="InterPro" id="IPR019577">
    <property type="entry name" value="SPARC/Testican_Ca-bd-dom"/>
</dbReference>
<dbReference type="PROSITE" id="PS50222">
    <property type="entry name" value="EF_HAND_2"/>
    <property type="match status" value="1"/>
</dbReference>
<evidence type="ECO:0000256" key="2">
    <source>
        <dbReference type="ARBA" id="ARBA00022525"/>
    </source>
</evidence>
<dbReference type="CDD" id="cd00191">
    <property type="entry name" value="TY"/>
    <property type="match status" value="1"/>
</dbReference>
<dbReference type="CDD" id="cd16234">
    <property type="entry name" value="EFh_SPARC_SMOC"/>
    <property type="match status" value="1"/>
</dbReference>
<evidence type="ECO:0000256" key="8">
    <source>
        <dbReference type="PROSITE-ProRule" id="PRU00500"/>
    </source>
</evidence>
<dbReference type="SUPFAM" id="SSF100895">
    <property type="entry name" value="Kazal-type serine protease inhibitors"/>
    <property type="match status" value="1"/>
</dbReference>
<dbReference type="InterPro" id="IPR011992">
    <property type="entry name" value="EF-hand-dom_pair"/>
</dbReference>